<evidence type="ECO:0000313" key="2">
    <source>
        <dbReference type="EMBL" id="JAH87362.1"/>
    </source>
</evidence>
<protein>
    <submittedName>
        <fullName evidence="2">Uncharacterized protein</fullName>
    </submittedName>
</protein>
<feature type="transmembrane region" description="Helical" evidence="1">
    <location>
        <begin position="26"/>
        <end position="48"/>
    </location>
</feature>
<accession>A0A0E9WAJ3</accession>
<reference evidence="2" key="1">
    <citation type="submission" date="2014-11" db="EMBL/GenBank/DDBJ databases">
        <authorList>
            <person name="Amaro Gonzalez C."/>
        </authorList>
    </citation>
    <scope>NUCLEOTIDE SEQUENCE</scope>
</reference>
<proteinExistence type="predicted"/>
<organism evidence="2">
    <name type="scientific">Anguilla anguilla</name>
    <name type="common">European freshwater eel</name>
    <name type="synonym">Muraena anguilla</name>
    <dbReference type="NCBI Taxonomy" id="7936"/>
    <lineage>
        <taxon>Eukaryota</taxon>
        <taxon>Metazoa</taxon>
        <taxon>Chordata</taxon>
        <taxon>Craniata</taxon>
        <taxon>Vertebrata</taxon>
        <taxon>Euteleostomi</taxon>
        <taxon>Actinopterygii</taxon>
        <taxon>Neopterygii</taxon>
        <taxon>Teleostei</taxon>
        <taxon>Anguilliformes</taxon>
        <taxon>Anguillidae</taxon>
        <taxon>Anguilla</taxon>
    </lineage>
</organism>
<sequence>MVKARSEGIFKGGVSILIRVIRNLLFFLWAIFPSIRVTSLLLIFRLLLRKL</sequence>
<name>A0A0E9WAJ3_ANGAN</name>
<keyword evidence="1" id="KW-1133">Transmembrane helix</keyword>
<dbReference type="EMBL" id="GBXM01021215">
    <property type="protein sequence ID" value="JAH87362.1"/>
    <property type="molecule type" value="Transcribed_RNA"/>
</dbReference>
<evidence type="ECO:0000256" key="1">
    <source>
        <dbReference type="SAM" id="Phobius"/>
    </source>
</evidence>
<reference evidence="2" key="2">
    <citation type="journal article" date="2015" name="Fish Shellfish Immunol.">
        <title>Early steps in the European eel (Anguilla anguilla)-Vibrio vulnificus interaction in the gills: Role of the RtxA13 toxin.</title>
        <authorList>
            <person name="Callol A."/>
            <person name="Pajuelo D."/>
            <person name="Ebbesson L."/>
            <person name="Teles M."/>
            <person name="MacKenzie S."/>
            <person name="Amaro C."/>
        </authorList>
    </citation>
    <scope>NUCLEOTIDE SEQUENCE</scope>
</reference>
<keyword evidence="1" id="KW-0472">Membrane</keyword>
<keyword evidence="1" id="KW-0812">Transmembrane</keyword>
<dbReference type="AlphaFoldDB" id="A0A0E9WAJ3"/>